<accession>H1KKP0</accession>
<reference evidence="1 2" key="1">
    <citation type="submission" date="2011-09" db="EMBL/GenBank/DDBJ databases">
        <title>The draft genome of Methylobacterium extorquens DSM 13060.</title>
        <authorList>
            <consortium name="US DOE Joint Genome Institute (JGI-PGF)"/>
            <person name="Lucas S."/>
            <person name="Han J."/>
            <person name="Lapidus A."/>
            <person name="Cheng J.-F."/>
            <person name="Goodwin L."/>
            <person name="Pitluck S."/>
            <person name="Peters L."/>
            <person name="Land M.L."/>
            <person name="Hauser L."/>
            <person name="Koskimaki J."/>
            <person name="Halonen O."/>
            <person name="Pirttila A."/>
            <person name="Frank C."/>
            <person name="Woyke T.J."/>
        </authorList>
    </citation>
    <scope>NUCLEOTIDE SEQUENCE [LARGE SCALE GENOMIC DNA]</scope>
    <source>
        <strain evidence="1 2">DSM 13060</strain>
    </source>
</reference>
<proteinExistence type="predicted"/>
<dbReference type="RefSeq" id="WP_003601145.1">
    <property type="nucleotide sequence ID" value="NZ_AGJK01000086.1"/>
</dbReference>
<dbReference type="InterPro" id="IPR055869">
    <property type="entry name" value="DUF7446"/>
</dbReference>
<comment type="caution">
    <text evidence="1">The sequence shown here is derived from an EMBL/GenBank/DDBJ whole genome shotgun (WGS) entry which is preliminary data.</text>
</comment>
<dbReference type="EMBL" id="AGJK01000086">
    <property type="protein sequence ID" value="EHP91891.1"/>
    <property type="molecule type" value="Genomic_DNA"/>
</dbReference>
<evidence type="ECO:0000313" key="1">
    <source>
        <dbReference type="EMBL" id="EHP91891.1"/>
    </source>
</evidence>
<name>H1KKP0_METEX</name>
<protein>
    <submittedName>
        <fullName evidence="1">Uncharacterized protein</fullName>
    </submittedName>
</protein>
<dbReference type="Pfam" id="PF24233">
    <property type="entry name" value="DUF7446"/>
    <property type="match status" value="1"/>
</dbReference>
<gene>
    <name evidence="1" type="ORF">MetexDRAFT_3202</name>
</gene>
<dbReference type="Proteomes" id="UP000004382">
    <property type="component" value="Unassembled WGS sequence"/>
</dbReference>
<evidence type="ECO:0000313" key="2">
    <source>
        <dbReference type="Proteomes" id="UP000004382"/>
    </source>
</evidence>
<sequence length="83" mass="8837">MRKPFHVGYSPLTKRIYAGHVAKDGVSWLAGNSDVTTEALLAVVGYIEPGNVSTLMATDGSHSFEITVRRVEHPTSAKGGAKP</sequence>
<organism evidence="1 2">
    <name type="scientific">Methylorubrum extorquens DSM 13060</name>
    <dbReference type="NCBI Taxonomy" id="882800"/>
    <lineage>
        <taxon>Bacteria</taxon>
        <taxon>Pseudomonadati</taxon>
        <taxon>Pseudomonadota</taxon>
        <taxon>Alphaproteobacteria</taxon>
        <taxon>Hyphomicrobiales</taxon>
        <taxon>Methylobacteriaceae</taxon>
        <taxon>Methylorubrum</taxon>
    </lineage>
</organism>
<dbReference type="AlphaFoldDB" id="H1KKP0"/>